<name>A0ABX0IU60_9FLAO</name>
<protein>
    <submittedName>
        <fullName evidence="1">GNAT family N-acetyltransferase</fullName>
    </submittedName>
</protein>
<dbReference type="SUPFAM" id="SSF55729">
    <property type="entry name" value="Acyl-CoA N-acyltransferases (Nat)"/>
    <property type="match status" value="1"/>
</dbReference>
<comment type="caution">
    <text evidence="1">The sequence shown here is derived from an EMBL/GenBank/DDBJ whole genome shotgun (WGS) entry which is preliminary data.</text>
</comment>
<sequence length="310" mass="36052">MAYTFQPLTKNNLQDVQKLYKLVFENEYSIAYITKKYDTSYLIDGYFGHIAYFNEEPVAFHGAIPILMQYNGVYEIAAQYGDAMTLSNHNGKGLFTKLGKLTDAVLKKKDIKFVWGFPNQNSEYGYLNKLDWKFKERIVGFKSKNPIISLEKISKINSKTKLLYKKHIEKVFYKYKCANSLTGSVYKNNTIVSTTRSKEFYKYKSLNQNFVIEIEKVKFWIKIKNGLLIGDIETPSPNQFYIALNILKKIAFKNGLHEITIQASPNTLIEELMNKTNWNRFDSWIVGYKNFSSSFPLENLKLTFGDLDTF</sequence>
<keyword evidence="2" id="KW-1185">Reference proteome</keyword>
<dbReference type="Proteomes" id="UP000817854">
    <property type="component" value="Unassembled WGS sequence"/>
</dbReference>
<reference evidence="1 2" key="2">
    <citation type="submission" date="2020-02" db="EMBL/GenBank/DDBJ databases">
        <title>Flavobacterium profundi sp. nov., isolated from a deep-sea seamount.</title>
        <authorList>
            <person name="Zhang D.-C."/>
        </authorList>
    </citation>
    <scope>NUCLEOTIDE SEQUENCE [LARGE SCALE GENOMIC DNA]</scope>
    <source>
        <strain evidence="1 2">EC11</strain>
    </source>
</reference>
<dbReference type="Gene3D" id="3.40.630.30">
    <property type="match status" value="1"/>
</dbReference>
<evidence type="ECO:0000313" key="1">
    <source>
        <dbReference type="EMBL" id="NHN27440.1"/>
    </source>
</evidence>
<gene>
    <name evidence="1" type="ORF">FIA58_017305</name>
</gene>
<accession>A0ABX0IU60</accession>
<evidence type="ECO:0000313" key="2">
    <source>
        <dbReference type="Proteomes" id="UP000817854"/>
    </source>
</evidence>
<organism evidence="1 2">
    <name type="scientific">Flavobacterium jejuense</name>
    <dbReference type="NCBI Taxonomy" id="1544455"/>
    <lineage>
        <taxon>Bacteria</taxon>
        <taxon>Pseudomonadati</taxon>
        <taxon>Bacteroidota</taxon>
        <taxon>Flavobacteriia</taxon>
        <taxon>Flavobacteriales</taxon>
        <taxon>Flavobacteriaceae</taxon>
        <taxon>Flavobacterium</taxon>
    </lineage>
</organism>
<dbReference type="Pfam" id="PF13527">
    <property type="entry name" value="Acetyltransf_9"/>
    <property type="match status" value="1"/>
</dbReference>
<dbReference type="EMBL" id="VEVQ02000014">
    <property type="protein sequence ID" value="NHN27440.1"/>
    <property type="molecule type" value="Genomic_DNA"/>
</dbReference>
<reference evidence="2" key="1">
    <citation type="submission" date="2019-05" db="EMBL/GenBank/DDBJ databases">
        <title>Flavobacterium profundi sp. nov., isolated from a deep-sea seamount.</title>
        <authorList>
            <person name="Zhang D.-C."/>
        </authorList>
    </citation>
    <scope>NUCLEOTIDE SEQUENCE [LARGE SCALE GENOMIC DNA]</scope>
    <source>
        <strain evidence="2">EC11</strain>
    </source>
</reference>
<proteinExistence type="predicted"/>
<dbReference type="RefSeq" id="WP_140963956.1">
    <property type="nucleotide sequence ID" value="NZ_VEVQ02000014.1"/>
</dbReference>
<dbReference type="InterPro" id="IPR016181">
    <property type="entry name" value="Acyl_CoA_acyltransferase"/>
</dbReference>